<dbReference type="AlphaFoldDB" id="A0A345YD82"/>
<evidence type="ECO:0000313" key="2">
    <source>
        <dbReference type="EMBL" id="AXK41884.1"/>
    </source>
</evidence>
<evidence type="ECO:0000313" key="3">
    <source>
        <dbReference type="Proteomes" id="UP000254508"/>
    </source>
</evidence>
<protein>
    <submittedName>
        <fullName evidence="2">Uncharacterized protein</fullName>
    </submittedName>
</protein>
<gene>
    <name evidence="2" type="ORF">DVR09_05595</name>
</gene>
<keyword evidence="1" id="KW-0472">Membrane</keyword>
<dbReference type="KEGG" id="err:DVR09_05595"/>
<sequence length="156" mass="17117">MATAFTIGILIVYGVLAHFLIVLVLNIAGLPGVLLAGKPGIRSKRRFIAGSIVSAAGQSYLCLAFTAFVVNWTMLAIDLQGASIIAWPFAFLCVVLPLWINFIRARLEDQEQEHANAQVEALHITVIATLLGFFLFAFFPSLMPSLYSWVPYVKAF</sequence>
<feature type="transmembrane region" description="Helical" evidence="1">
    <location>
        <begin position="82"/>
        <end position="100"/>
    </location>
</feature>
<feature type="transmembrane region" description="Helical" evidence="1">
    <location>
        <begin position="6"/>
        <end position="35"/>
    </location>
</feature>
<dbReference type="EMBL" id="CP031357">
    <property type="protein sequence ID" value="AXK41884.1"/>
    <property type="molecule type" value="Genomic_DNA"/>
</dbReference>
<name>A0A345YD82_9SPHN</name>
<proteinExistence type="predicted"/>
<dbReference type="RefSeq" id="WP_115416070.1">
    <property type="nucleotide sequence ID" value="NZ_CP031357.1"/>
</dbReference>
<organism evidence="2 3">
    <name type="scientific">Erythrobacter aureus</name>
    <dbReference type="NCBI Taxonomy" id="2182384"/>
    <lineage>
        <taxon>Bacteria</taxon>
        <taxon>Pseudomonadati</taxon>
        <taxon>Pseudomonadota</taxon>
        <taxon>Alphaproteobacteria</taxon>
        <taxon>Sphingomonadales</taxon>
        <taxon>Erythrobacteraceae</taxon>
        <taxon>Erythrobacter/Porphyrobacter group</taxon>
        <taxon>Erythrobacter</taxon>
    </lineage>
</organism>
<keyword evidence="1" id="KW-0812">Transmembrane</keyword>
<dbReference type="Proteomes" id="UP000254508">
    <property type="component" value="Chromosome"/>
</dbReference>
<feature type="transmembrane region" description="Helical" evidence="1">
    <location>
        <begin position="121"/>
        <end position="143"/>
    </location>
</feature>
<keyword evidence="1" id="KW-1133">Transmembrane helix</keyword>
<accession>A0A345YD82</accession>
<evidence type="ECO:0000256" key="1">
    <source>
        <dbReference type="SAM" id="Phobius"/>
    </source>
</evidence>
<keyword evidence="3" id="KW-1185">Reference proteome</keyword>
<feature type="transmembrane region" description="Helical" evidence="1">
    <location>
        <begin position="47"/>
        <end position="70"/>
    </location>
</feature>
<reference evidence="3" key="1">
    <citation type="submission" date="2018-07" db="EMBL/GenBank/DDBJ databases">
        <title>Genome sequence of Erythrobacter strain YH-07, an antagonistic bacterium isolated from Yellow Sea.</title>
        <authorList>
            <person name="Tang T."/>
            <person name="Liu Q."/>
            <person name="Sun X."/>
        </authorList>
    </citation>
    <scope>NUCLEOTIDE SEQUENCE [LARGE SCALE GENOMIC DNA]</scope>
    <source>
        <strain evidence="3">YH-07</strain>
    </source>
</reference>